<evidence type="ECO:0000259" key="6">
    <source>
        <dbReference type="PROSITE" id="PS50850"/>
    </source>
</evidence>
<dbReference type="Proteomes" id="UP000177349">
    <property type="component" value="Unassembled WGS sequence"/>
</dbReference>
<reference evidence="8 9" key="1">
    <citation type="journal article" date="2016" name="Nat. Commun.">
        <title>Thousands of microbial genomes shed light on interconnected biogeochemical processes in an aquifer system.</title>
        <authorList>
            <person name="Anantharaman K."/>
            <person name="Brown C.T."/>
            <person name="Hug L.A."/>
            <person name="Sharon I."/>
            <person name="Castelle C.J."/>
            <person name="Probst A.J."/>
            <person name="Thomas B.C."/>
            <person name="Singh A."/>
            <person name="Wilkins M.J."/>
            <person name="Karaoz U."/>
            <person name="Brodie E.L."/>
            <person name="Williams K.H."/>
            <person name="Hubbard S.S."/>
            <person name="Banfield J.F."/>
        </authorList>
    </citation>
    <scope>NUCLEOTIDE SEQUENCE [LARGE SCALE GENOMIC DNA]</scope>
</reference>
<accession>A0A1G2BQW2</accession>
<protein>
    <recommendedName>
        <fullName evidence="10">PABS domain-containing protein</fullName>
    </recommendedName>
</protein>
<feature type="transmembrane region" description="Helical" evidence="5">
    <location>
        <begin position="141"/>
        <end position="158"/>
    </location>
</feature>
<dbReference type="PANTHER" id="PTHR43317:SF1">
    <property type="entry name" value="THERMOSPERMINE SYNTHASE ACAULIS5"/>
    <property type="match status" value="1"/>
</dbReference>
<dbReference type="GO" id="GO:0022857">
    <property type="term" value="F:transmembrane transporter activity"/>
    <property type="evidence" value="ECO:0007669"/>
    <property type="project" value="InterPro"/>
</dbReference>
<feature type="transmembrane region" description="Helical" evidence="5">
    <location>
        <begin position="117"/>
        <end position="134"/>
    </location>
</feature>
<evidence type="ECO:0000313" key="8">
    <source>
        <dbReference type="EMBL" id="OGY91491.1"/>
    </source>
</evidence>
<dbReference type="PROSITE" id="PS51006">
    <property type="entry name" value="PABS_2"/>
    <property type="match status" value="1"/>
</dbReference>
<dbReference type="PROSITE" id="PS50850">
    <property type="entry name" value="MFS"/>
    <property type="match status" value="1"/>
</dbReference>
<evidence type="ECO:0000256" key="2">
    <source>
        <dbReference type="ARBA" id="ARBA00022679"/>
    </source>
</evidence>
<keyword evidence="5" id="KW-0812">Transmembrane</keyword>
<feature type="non-terminal residue" evidence="8">
    <location>
        <position position="1"/>
    </location>
</feature>
<feature type="domain" description="PABS" evidence="7">
    <location>
        <begin position="149"/>
        <end position="373"/>
    </location>
</feature>
<evidence type="ECO:0000256" key="5">
    <source>
        <dbReference type="SAM" id="Phobius"/>
    </source>
</evidence>
<proteinExistence type="inferred from homology"/>
<evidence type="ECO:0000313" key="9">
    <source>
        <dbReference type="Proteomes" id="UP000177349"/>
    </source>
</evidence>
<evidence type="ECO:0000256" key="4">
    <source>
        <dbReference type="PROSITE-ProRule" id="PRU00354"/>
    </source>
</evidence>
<dbReference type="Pfam" id="PF01564">
    <property type="entry name" value="Spermine_synth"/>
    <property type="match status" value="1"/>
</dbReference>
<keyword evidence="5" id="KW-0472">Membrane</keyword>
<comment type="similarity">
    <text evidence="1">Belongs to the spermidine/spermine synthase family.</text>
</comment>
<gene>
    <name evidence="8" type="ORF">A3B31_01230</name>
</gene>
<evidence type="ECO:0008006" key="10">
    <source>
        <dbReference type="Google" id="ProtNLM"/>
    </source>
</evidence>
<sequence>LGGALADRKPQYTVLYIPIFIAGIFTMLIPKLASWALTATRGLGITYGPLVSAVLLFVIPLLFLAMMTPAAIRIQSKMLQQVGATAGRLYAVSTVGSLAGALVVGFVLIPFVGVSRIMTGSGVVLIVTALLWALSLRHLRAALVIAIISIIFFLIPDARLSAASDAVLLHTTPSFYGEIRVVQKADMRFLLVDGISQTIISTGPRPFPIYTETMRLAELLSGDPKRALVVGLGGGLIPMDLHAAGVATDIVEIEPKMVAVAEKYFNFQPGLFNIFFEDGRFFIQQTDRTYDIIVLDAYGAEQLPEHLLTRESFRAFKDHLSPGGILALNIIGAVPSPFIKSMQRTLDELFLDSLVLAESVTNWTNVLFFMSDDLPDDVQTAIAARCDTDECVGHYWNVLRNEQVRIEVDDTALVLTDEHTPVYYWQAAASRDFRRWVWEYLGPKVLLE</sequence>
<dbReference type="Gene3D" id="3.40.50.150">
    <property type="entry name" value="Vaccinia Virus protein VP39"/>
    <property type="match status" value="1"/>
</dbReference>
<evidence type="ECO:0000259" key="7">
    <source>
        <dbReference type="PROSITE" id="PS51006"/>
    </source>
</evidence>
<dbReference type="SUPFAM" id="SSF53335">
    <property type="entry name" value="S-adenosyl-L-methionine-dependent methyltransferases"/>
    <property type="match status" value="1"/>
</dbReference>
<keyword evidence="3 4" id="KW-0620">Polyamine biosynthesis</keyword>
<dbReference type="EMBL" id="MHKN01000040">
    <property type="protein sequence ID" value="OGY91491.1"/>
    <property type="molecule type" value="Genomic_DNA"/>
</dbReference>
<feature type="transmembrane region" description="Helical" evidence="5">
    <location>
        <begin position="45"/>
        <end position="68"/>
    </location>
</feature>
<dbReference type="GO" id="GO:0010487">
    <property type="term" value="F:thermospermine synthase activity"/>
    <property type="evidence" value="ECO:0007669"/>
    <property type="project" value="TreeGrafter"/>
</dbReference>
<dbReference type="InterPro" id="IPR020846">
    <property type="entry name" value="MFS_dom"/>
</dbReference>
<dbReference type="GO" id="GO:0006596">
    <property type="term" value="P:polyamine biosynthetic process"/>
    <property type="evidence" value="ECO:0007669"/>
    <property type="project" value="UniProtKB-UniRule"/>
</dbReference>
<organism evidence="8 9">
    <name type="scientific">Candidatus Komeilibacteria bacterium RIFCSPLOWO2_01_FULL_53_11</name>
    <dbReference type="NCBI Taxonomy" id="1798552"/>
    <lineage>
        <taxon>Bacteria</taxon>
        <taxon>Candidatus Komeiliibacteriota</taxon>
    </lineage>
</organism>
<feature type="active site" description="Proton acceptor" evidence="4">
    <location>
        <position position="296"/>
    </location>
</feature>
<feature type="transmembrane region" description="Helical" evidence="5">
    <location>
        <begin position="12"/>
        <end position="33"/>
    </location>
</feature>
<name>A0A1G2BQW2_9BACT</name>
<dbReference type="NCBIfam" id="NF037959">
    <property type="entry name" value="MFS_SpdSyn"/>
    <property type="match status" value="1"/>
</dbReference>
<dbReference type="PANTHER" id="PTHR43317">
    <property type="entry name" value="THERMOSPERMINE SYNTHASE ACAULIS5"/>
    <property type="match status" value="1"/>
</dbReference>
<dbReference type="CDD" id="cd02440">
    <property type="entry name" value="AdoMet_MTases"/>
    <property type="match status" value="1"/>
</dbReference>
<evidence type="ECO:0000256" key="3">
    <source>
        <dbReference type="ARBA" id="ARBA00023115"/>
    </source>
</evidence>
<evidence type="ECO:0000256" key="1">
    <source>
        <dbReference type="ARBA" id="ARBA00007867"/>
    </source>
</evidence>
<keyword evidence="5" id="KW-1133">Transmembrane helix</keyword>
<feature type="transmembrane region" description="Helical" evidence="5">
    <location>
        <begin position="89"/>
        <end position="111"/>
    </location>
</feature>
<dbReference type="InterPro" id="IPR029063">
    <property type="entry name" value="SAM-dependent_MTases_sf"/>
</dbReference>
<feature type="domain" description="Major facilitator superfamily (MFS) profile" evidence="6">
    <location>
        <begin position="1"/>
        <end position="159"/>
    </location>
</feature>
<dbReference type="AlphaFoldDB" id="A0A1G2BQW2"/>
<keyword evidence="2 4" id="KW-0808">Transferase</keyword>
<dbReference type="InterPro" id="IPR030374">
    <property type="entry name" value="PABS"/>
</dbReference>
<comment type="caution">
    <text evidence="8">The sequence shown here is derived from an EMBL/GenBank/DDBJ whole genome shotgun (WGS) entry which is preliminary data.</text>
</comment>